<dbReference type="PROSITE" id="PS50887">
    <property type="entry name" value="GGDEF"/>
    <property type="match status" value="1"/>
</dbReference>
<proteinExistence type="predicted"/>
<dbReference type="Proteomes" id="UP000022611">
    <property type="component" value="Unassembled WGS sequence"/>
</dbReference>
<dbReference type="InterPro" id="IPR000014">
    <property type="entry name" value="PAS"/>
</dbReference>
<dbReference type="Pfam" id="PF00563">
    <property type="entry name" value="EAL"/>
    <property type="match status" value="1"/>
</dbReference>
<dbReference type="GO" id="GO:0006355">
    <property type="term" value="P:regulation of DNA-templated transcription"/>
    <property type="evidence" value="ECO:0007669"/>
    <property type="project" value="InterPro"/>
</dbReference>
<dbReference type="Pfam" id="PF13185">
    <property type="entry name" value="GAF_2"/>
    <property type="match status" value="1"/>
</dbReference>
<protein>
    <submittedName>
        <fullName evidence="7">Diguanylate cyclase</fullName>
    </submittedName>
</protein>
<dbReference type="Pfam" id="PF00989">
    <property type="entry name" value="PAS"/>
    <property type="match status" value="1"/>
</dbReference>
<evidence type="ECO:0000313" key="7">
    <source>
        <dbReference type="EMBL" id="EXF93706.1"/>
    </source>
</evidence>
<dbReference type="Pfam" id="PF13426">
    <property type="entry name" value="PAS_9"/>
    <property type="match status" value="1"/>
</dbReference>
<evidence type="ECO:0000313" key="8">
    <source>
        <dbReference type="Proteomes" id="UP000022611"/>
    </source>
</evidence>
<dbReference type="Gene3D" id="3.30.70.270">
    <property type="match status" value="1"/>
</dbReference>
<dbReference type="Gene3D" id="3.20.20.450">
    <property type="entry name" value="EAL domain"/>
    <property type="match status" value="1"/>
</dbReference>
<dbReference type="InterPro" id="IPR043128">
    <property type="entry name" value="Rev_trsase/Diguanyl_cyclase"/>
</dbReference>
<evidence type="ECO:0000259" key="4">
    <source>
        <dbReference type="PROSITE" id="PS50113"/>
    </source>
</evidence>
<feature type="domain" description="PAS" evidence="3">
    <location>
        <begin position="25"/>
        <end position="82"/>
    </location>
</feature>
<dbReference type="SUPFAM" id="SSF141868">
    <property type="entry name" value="EAL domain-like"/>
    <property type="match status" value="1"/>
</dbReference>
<dbReference type="Gene3D" id="3.30.450.40">
    <property type="match status" value="1"/>
</dbReference>
<dbReference type="SMART" id="SM00052">
    <property type="entry name" value="EAL"/>
    <property type="match status" value="1"/>
</dbReference>
<evidence type="ECO:0000256" key="1">
    <source>
        <dbReference type="ARBA" id="ARBA00001946"/>
    </source>
</evidence>
<sequence>MVDRGGIGKVAIMDTKVRLASGEEAEDFFVQTLEQAVDAVVVIDDQNNVVFFNAAAEQFWGCPREEILGSNVNRLVPHVIRPHHDGYVGANRETGVNKIVGVSREVHIARKDGEERWGAMSISKITLRGRILYAAFLKDVTQTRLKDIEHRLLSMSVNITSSATCIVDADARLIYVNDGLVRLLGYSREEVIGRSPLMFFVSDIQAESRAQAVLEKVLRGEPCEASALISKRNGQRLWVHISSTPVFDAQGKVDNIVIVLTDITRSKLHEVLQDKVIGALLKEQSLESVLTLMCQEIERIAPEVIVSILSVDPEGFLHPLASPGLPTDYSRAIEGLPIGPVVGSCGTAAYRGEPVLVTDINHDPLWADYKSLAEKSGLRACWSIPVRNGAGRIAATFALYFRECRGPDALHAHLVTAGTHLCMLALEREEARESIRRMAFYDALTGLPNRSFLLAQADRAIAEVAQEQAELAVLFVDLDRFKQVNDALGHASGDELLQVVAQRLRSVLRESDIVGRLSGDEFVLVLPRMNATQVTTFLERLKMILSTPANIAGTSVGLSASIGISMFPDDGQYMENLLHCADIAMYQAKRTERGGFSFFLEEMNKIAQQRLILETALRATLAENGLHLDYQPQVDLRSGRLVGVEALARWEHPALGSISPARFIPLAEECGLINKLSQWVLQEACGQLAQWRRQGFVVPSMSINLSPINFHNLNLVGQIAEQLRRCKLQPADLCVEVTEGVLLCNSPGSEKTIQDLHALGVRLAIDDFGTGYSSLGYLRRLPISELKLDKSFVDDLEHDASCRALSESVIGIGKGLSLHVVAEGIEHAAQRDILRAQGYEVGQGYFFSVPLSSGAFMQWMLSGPSRR</sequence>
<reference evidence="7 8" key="1">
    <citation type="journal article" date="2011" name="J. Bacteriol.">
        <title>Draft genome sequence of the polycyclic aromatic hydrocarbon-degrading, genetically engineered bioluminescent bioreporter Pseudomonas fluorescens HK44.</title>
        <authorList>
            <person name="Chauhan A."/>
            <person name="Layton A.C."/>
            <person name="Williams D.E."/>
            <person name="Smartt A.E."/>
            <person name="Ripp S."/>
            <person name="Karpinets T.V."/>
            <person name="Brown S.D."/>
            <person name="Sayler G.S."/>
        </authorList>
    </citation>
    <scope>NUCLEOTIDE SEQUENCE [LARGE SCALE GENOMIC DNA]</scope>
    <source>
        <strain evidence="7 8">HK44</strain>
    </source>
</reference>
<feature type="domain" description="EAL" evidence="5">
    <location>
        <begin position="610"/>
        <end position="864"/>
    </location>
</feature>
<dbReference type="SMART" id="SM00267">
    <property type="entry name" value="GGDEF"/>
    <property type="match status" value="1"/>
</dbReference>
<dbReference type="CDD" id="cd00130">
    <property type="entry name" value="PAS"/>
    <property type="match status" value="2"/>
</dbReference>
<dbReference type="InterPro" id="IPR029787">
    <property type="entry name" value="Nucleotide_cyclase"/>
</dbReference>
<dbReference type="InterPro" id="IPR035919">
    <property type="entry name" value="EAL_sf"/>
</dbReference>
<dbReference type="InterPro" id="IPR035965">
    <property type="entry name" value="PAS-like_dom_sf"/>
</dbReference>
<dbReference type="SMART" id="SM00065">
    <property type="entry name" value="GAF"/>
    <property type="match status" value="1"/>
</dbReference>
<dbReference type="InterPro" id="IPR003018">
    <property type="entry name" value="GAF"/>
</dbReference>
<dbReference type="InterPro" id="IPR001610">
    <property type="entry name" value="PAC"/>
</dbReference>
<dbReference type="NCBIfam" id="TIGR00254">
    <property type="entry name" value="GGDEF"/>
    <property type="match status" value="1"/>
</dbReference>
<dbReference type="PATRIC" id="fig|1042209.11.peg.4112"/>
<dbReference type="eggNOG" id="COG5001">
    <property type="taxonomic scope" value="Bacteria"/>
</dbReference>
<organism evidence="7 8">
    <name type="scientific">Pseudomonas fluorescens HK44</name>
    <dbReference type="NCBI Taxonomy" id="1042209"/>
    <lineage>
        <taxon>Bacteria</taxon>
        <taxon>Pseudomonadati</taxon>
        <taxon>Pseudomonadota</taxon>
        <taxon>Gammaproteobacteria</taxon>
        <taxon>Pseudomonadales</taxon>
        <taxon>Pseudomonadaceae</taxon>
        <taxon>Pseudomonas</taxon>
    </lineage>
</organism>
<dbReference type="CDD" id="cd01948">
    <property type="entry name" value="EAL"/>
    <property type="match status" value="1"/>
</dbReference>
<accession>A0A010RMC8</accession>
<dbReference type="PANTHER" id="PTHR44757:SF2">
    <property type="entry name" value="BIOFILM ARCHITECTURE MAINTENANCE PROTEIN MBAA"/>
    <property type="match status" value="1"/>
</dbReference>
<dbReference type="PROSITE" id="PS50113">
    <property type="entry name" value="PAC"/>
    <property type="match status" value="1"/>
</dbReference>
<dbReference type="AlphaFoldDB" id="A0A010RMC8"/>
<evidence type="ECO:0000259" key="5">
    <source>
        <dbReference type="PROSITE" id="PS50883"/>
    </source>
</evidence>
<dbReference type="HOGENOM" id="CLU_000445_70_20_6"/>
<dbReference type="EMBL" id="AFOY02000015">
    <property type="protein sequence ID" value="EXF93706.1"/>
    <property type="molecule type" value="Genomic_DNA"/>
</dbReference>
<evidence type="ECO:0000259" key="6">
    <source>
        <dbReference type="PROSITE" id="PS50887"/>
    </source>
</evidence>
<feature type="domain" description="PAS" evidence="3">
    <location>
        <begin position="149"/>
        <end position="221"/>
    </location>
</feature>
<dbReference type="GO" id="GO:0003824">
    <property type="term" value="F:catalytic activity"/>
    <property type="evidence" value="ECO:0007669"/>
    <property type="project" value="UniProtKB-ARBA"/>
</dbReference>
<dbReference type="PIRSF" id="PIRSF005925">
    <property type="entry name" value="Dos"/>
    <property type="match status" value="1"/>
</dbReference>
<dbReference type="InterPro" id="IPR000700">
    <property type="entry name" value="PAS-assoc_C"/>
</dbReference>
<dbReference type="PROSITE" id="PS50883">
    <property type="entry name" value="EAL"/>
    <property type="match status" value="1"/>
</dbReference>
<comment type="cofactor">
    <cofactor evidence="1">
        <name>Mg(2+)</name>
        <dbReference type="ChEBI" id="CHEBI:18420"/>
    </cofactor>
</comment>
<dbReference type="InterPro" id="IPR013767">
    <property type="entry name" value="PAS_fold"/>
</dbReference>
<evidence type="ECO:0000259" key="3">
    <source>
        <dbReference type="PROSITE" id="PS50112"/>
    </source>
</evidence>
<feature type="domain" description="GGDEF" evidence="6">
    <location>
        <begin position="469"/>
        <end position="601"/>
    </location>
</feature>
<dbReference type="SUPFAM" id="SSF55073">
    <property type="entry name" value="Nucleotide cyclase"/>
    <property type="match status" value="1"/>
</dbReference>
<dbReference type="PANTHER" id="PTHR44757">
    <property type="entry name" value="DIGUANYLATE CYCLASE DGCP"/>
    <property type="match status" value="1"/>
</dbReference>
<dbReference type="NCBIfam" id="TIGR00229">
    <property type="entry name" value="sensory_box"/>
    <property type="match status" value="2"/>
</dbReference>
<dbReference type="Gene3D" id="3.30.450.20">
    <property type="entry name" value="PAS domain"/>
    <property type="match status" value="2"/>
</dbReference>
<dbReference type="GO" id="GO:0005886">
    <property type="term" value="C:plasma membrane"/>
    <property type="evidence" value="ECO:0007669"/>
    <property type="project" value="UniProtKB-SubCell"/>
</dbReference>
<comment type="subcellular location">
    <subcellularLocation>
        <location evidence="2">Cell inner membrane</location>
    </subcellularLocation>
</comment>
<gene>
    <name evidence="7" type="ORF">HK44_008620</name>
</gene>
<dbReference type="InterPro" id="IPR029016">
    <property type="entry name" value="GAF-like_dom_sf"/>
</dbReference>
<feature type="domain" description="PAC" evidence="4">
    <location>
        <begin position="223"/>
        <end position="275"/>
    </location>
</feature>
<dbReference type="SUPFAM" id="SSF55785">
    <property type="entry name" value="PYP-like sensor domain (PAS domain)"/>
    <property type="match status" value="2"/>
</dbReference>
<dbReference type="FunFam" id="3.30.70.270:FF:000001">
    <property type="entry name" value="Diguanylate cyclase domain protein"/>
    <property type="match status" value="1"/>
</dbReference>
<comment type="caution">
    <text evidence="7">The sequence shown here is derived from an EMBL/GenBank/DDBJ whole genome shotgun (WGS) entry which is preliminary data.</text>
</comment>
<dbReference type="InterPro" id="IPR012226">
    <property type="entry name" value="Diguanyl_cyclase/Pdiesterase"/>
</dbReference>
<dbReference type="InterPro" id="IPR052155">
    <property type="entry name" value="Biofilm_reg_signaling"/>
</dbReference>
<dbReference type="SMART" id="SM00091">
    <property type="entry name" value="PAS"/>
    <property type="match status" value="2"/>
</dbReference>
<dbReference type="Pfam" id="PF00990">
    <property type="entry name" value="GGDEF"/>
    <property type="match status" value="1"/>
</dbReference>
<dbReference type="CDD" id="cd01949">
    <property type="entry name" value="GGDEF"/>
    <property type="match status" value="1"/>
</dbReference>
<dbReference type="SMART" id="SM00086">
    <property type="entry name" value="PAC"/>
    <property type="match status" value="2"/>
</dbReference>
<evidence type="ECO:0000256" key="2">
    <source>
        <dbReference type="ARBA" id="ARBA00004533"/>
    </source>
</evidence>
<dbReference type="PROSITE" id="PS50112">
    <property type="entry name" value="PAS"/>
    <property type="match status" value="2"/>
</dbReference>
<name>A0A010RMC8_PSEFL</name>
<dbReference type="SUPFAM" id="SSF55781">
    <property type="entry name" value="GAF domain-like"/>
    <property type="match status" value="1"/>
</dbReference>
<dbReference type="InterPro" id="IPR000160">
    <property type="entry name" value="GGDEF_dom"/>
</dbReference>
<dbReference type="InterPro" id="IPR001633">
    <property type="entry name" value="EAL_dom"/>
</dbReference>